<proteinExistence type="predicted"/>
<sequence length="294" mass="31834">MDIVMEEGNVDVGNIAEPSYEVVARSGCSAQLSTNDTDEHELAIESEDSKVSVGNAAKQSHDVVGVGIDCIFNHAKVSTEADLGPQPDVIHLTSLDVPNQSSQISSDADMALSANIHCIRGEEHLLQREGGKVFLENTFISSLLKRDGNPKMLLNSAVPELMSKPTEAVPPAGSMVRSGTEVISSCGGRRCALGHVVCIYVFESLTLFGFTGHACLLRFISEICVPSSLFTSRFYICSESDYQDLLRNTDANQTTLDRNMFGGQRLHVCGEGHEPFVLYEGLEQLPGMITYLSS</sequence>
<keyword evidence="2" id="KW-1185">Reference proteome</keyword>
<evidence type="ECO:0000313" key="2">
    <source>
        <dbReference type="Proteomes" id="UP000007305"/>
    </source>
</evidence>
<accession>A0A804Q961</accession>
<dbReference type="Proteomes" id="UP000007305">
    <property type="component" value="Chromosome 7"/>
</dbReference>
<evidence type="ECO:0000313" key="1">
    <source>
        <dbReference type="EnsemblPlants" id="Zm00001eb306720_P001"/>
    </source>
</evidence>
<reference evidence="1" key="2">
    <citation type="submission" date="2019-07" db="EMBL/GenBank/DDBJ databases">
        <authorList>
            <person name="Seetharam A."/>
            <person name="Woodhouse M."/>
            <person name="Cannon E."/>
        </authorList>
    </citation>
    <scope>NUCLEOTIDE SEQUENCE [LARGE SCALE GENOMIC DNA]</scope>
    <source>
        <strain evidence="1">cv. B73</strain>
    </source>
</reference>
<reference evidence="1" key="3">
    <citation type="submission" date="2021-05" db="UniProtKB">
        <authorList>
            <consortium name="EnsemblPlants"/>
        </authorList>
    </citation>
    <scope>IDENTIFICATION</scope>
    <source>
        <strain evidence="1">cv. B73</strain>
    </source>
</reference>
<dbReference type="EnsemblPlants" id="Zm00001eb306720_T001">
    <property type="protein sequence ID" value="Zm00001eb306720_P001"/>
    <property type="gene ID" value="Zm00001eb306720"/>
</dbReference>
<protein>
    <submittedName>
        <fullName evidence="1">Uncharacterized protein</fullName>
    </submittedName>
</protein>
<name>A0A804Q961_MAIZE</name>
<dbReference type="Gramene" id="Zm00001eb306720_T001">
    <property type="protein sequence ID" value="Zm00001eb306720_P001"/>
    <property type="gene ID" value="Zm00001eb306720"/>
</dbReference>
<dbReference type="AlphaFoldDB" id="A0A804Q961"/>
<dbReference type="InParanoid" id="A0A804Q961"/>
<organism evidence="1 2">
    <name type="scientific">Zea mays</name>
    <name type="common">Maize</name>
    <dbReference type="NCBI Taxonomy" id="4577"/>
    <lineage>
        <taxon>Eukaryota</taxon>
        <taxon>Viridiplantae</taxon>
        <taxon>Streptophyta</taxon>
        <taxon>Embryophyta</taxon>
        <taxon>Tracheophyta</taxon>
        <taxon>Spermatophyta</taxon>
        <taxon>Magnoliopsida</taxon>
        <taxon>Liliopsida</taxon>
        <taxon>Poales</taxon>
        <taxon>Poaceae</taxon>
        <taxon>PACMAD clade</taxon>
        <taxon>Panicoideae</taxon>
        <taxon>Andropogonodae</taxon>
        <taxon>Andropogoneae</taxon>
        <taxon>Tripsacinae</taxon>
        <taxon>Zea</taxon>
    </lineage>
</organism>
<reference evidence="2" key="1">
    <citation type="submission" date="2015-12" db="EMBL/GenBank/DDBJ databases">
        <title>Update maize B73 reference genome by single molecule sequencing technologies.</title>
        <authorList>
            <consortium name="Maize Genome Sequencing Project"/>
            <person name="Ware D."/>
        </authorList>
    </citation>
    <scope>NUCLEOTIDE SEQUENCE [LARGE SCALE GENOMIC DNA]</scope>
    <source>
        <strain evidence="2">cv. B73</strain>
    </source>
</reference>